<dbReference type="Gene3D" id="1.25.10.10">
    <property type="entry name" value="Leucine-rich Repeat Variant"/>
    <property type="match status" value="1"/>
</dbReference>
<proteinExistence type="predicted"/>
<reference evidence="1" key="2">
    <citation type="journal article" date="2021" name="PeerJ">
        <title>Extensive microbial diversity within the chicken gut microbiome revealed by metagenomics and culture.</title>
        <authorList>
            <person name="Gilroy R."/>
            <person name="Ravi A."/>
            <person name="Getino M."/>
            <person name="Pursley I."/>
            <person name="Horton D.L."/>
            <person name="Alikhan N.F."/>
            <person name="Baker D."/>
            <person name="Gharbi K."/>
            <person name="Hall N."/>
            <person name="Watson M."/>
            <person name="Adriaenssens E.M."/>
            <person name="Foster-Nyarko E."/>
            <person name="Jarju S."/>
            <person name="Secka A."/>
            <person name="Antonio M."/>
            <person name="Oren A."/>
            <person name="Chaudhuri R.R."/>
            <person name="La Ragione R."/>
            <person name="Hildebrand F."/>
            <person name="Pallen M.J."/>
        </authorList>
    </citation>
    <scope>NUCLEOTIDE SEQUENCE</scope>
    <source>
        <strain evidence="1">ChiHile30-977</strain>
    </source>
</reference>
<name>A0A9D1CIL4_9FIRM</name>
<gene>
    <name evidence="1" type="ORF">IAA66_06620</name>
</gene>
<dbReference type="InterPro" id="IPR011989">
    <property type="entry name" value="ARM-like"/>
</dbReference>
<comment type="caution">
    <text evidence="1">The sequence shown here is derived from an EMBL/GenBank/DDBJ whole genome shotgun (WGS) entry which is preliminary data.</text>
</comment>
<evidence type="ECO:0000313" key="1">
    <source>
        <dbReference type="EMBL" id="HIQ63246.1"/>
    </source>
</evidence>
<organism evidence="1 2">
    <name type="scientific">Candidatus Avichristensenella intestinipullorum</name>
    <dbReference type="NCBI Taxonomy" id="2840693"/>
    <lineage>
        <taxon>Bacteria</taxon>
        <taxon>Bacillati</taxon>
        <taxon>Bacillota</taxon>
        <taxon>Clostridia</taxon>
        <taxon>Candidatus Avichristensenella</taxon>
    </lineage>
</organism>
<evidence type="ECO:0000313" key="2">
    <source>
        <dbReference type="Proteomes" id="UP000886819"/>
    </source>
</evidence>
<dbReference type="EMBL" id="DVFI01000095">
    <property type="protein sequence ID" value="HIQ63246.1"/>
    <property type="molecule type" value="Genomic_DNA"/>
</dbReference>
<dbReference type="InterPro" id="IPR016024">
    <property type="entry name" value="ARM-type_fold"/>
</dbReference>
<dbReference type="AlphaFoldDB" id="A0A9D1CIL4"/>
<reference evidence="1" key="1">
    <citation type="submission" date="2020-10" db="EMBL/GenBank/DDBJ databases">
        <authorList>
            <person name="Gilroy R."/>
        </authorList>
    </citation>
    <scope>NUCLEOTIDE SEQUENCE</scope>
    <source>
        <strain evidence="1">ChiHile30-977</strain>
    </source>
</reference>
<dbReference type="Pfam" id="PF13646">
    <property type="entry name" value="HEAT_2"/>
    <property type="match status" value="1"/>
</dbReference>
<dbReference type="Proteomes" id="UP000886819">
    <property type="component" value="Unassembled WGS sequence"/>
</dbReference>
<dbReference type="SUPFAM" id="SSF48371">
    <property type="entry name" value="ARM repeat"/>
    <property type="match status" value="1"/>
</dbReference>
<accession>A0A9D1CIL4</accession>
<sequence>MFEGKQEKIRKLAEKKKSGKIVQHLGDKDMNVVLAAVAGLGECGDETAYNALVPLLHNQNAPLRAAAAEALGKTGNSAASTHLRYQLKNESDPSVQKAIHSALTMLADAR</sequence>
<protein>
    <submittedName>
        <fullName evidence="1">HEAT repeat domain-containing protein</fullName>
    </submittedName>
</protein>